<organism evidence="2">
    <name type="scientific">Anopheles aquasalis</name>
    <name type="common">Malaria mosquito</name>
    <dbReference type="NCBI Taxonomy" id="42839"/>
    <lineage>
        <taxon>Eukaryota</taxon>
        <taxon>Metazoa</taxon>
        <taxon>Ecdysozoa</taxon>
        <taxon>Arthropoda</taxon>
        <taxon>Hexapoda</taxon>
        <taxon>Insecta</taxon>
        <taxon>Pterygota</taxon>
        <taxon>Neoptera</taxon>
        <taxon>Endopterygota</taxon>
        <taxon>Diptera</taxon>
        <taxon>Nematocera</taxon>
        <taxon>Culicoidea</taxon>
        <taxon>Culicidae</taxon>
        <taxon>Anophelinae</taxon>
        <taxon>Anopheles</taxon>
    </lineage>
</organism>
<feature type="non-terminal residue" evidence="2">
    <location>
        <position position="1"/>
    </location>
</feature>
<dbReference type="Pfam" id="PF04083">
    <property type="entry name" value="Abhydro_lipase"/>
    <property type="match status" value="1"/>
</dbReference>
<dbReference type="InterPro" id="IPR029058">
    <property type="entry name" value="AB_hydrolase_fold"/>
</dbReference>
<dbReference type="VEuPathDB" id="VectorBase:AAQUA_011487"/>
<feature type="domain" description="Partial AB-hydrolase lipase" evidence="1">
    <location>
        <begin position="55"/>
        <end position="113"/>
    </location>
</feature>
<dbReference type="SUPFAM" id="SSF53474">
    <property type="entry name" value="alpha/beta-Hydrolases"/>
    <property type="match status" value="1"/>
</dbReference>
<dbReference type="Gene3D" id="3.40.50.1820">
    <property type="entry name" value="alpha/beta hydrolase"/>
    <property type="match status" value="1"/>
</dbReference>
<dbReference type="PANTHER" id="PTHR11005">
    <property type="entry name" value="LYSOSOMAL ACID LIPASE-RELATED"/>
    <property type="match status" value="1"/>
</dbReference>
<feature type="non-terminal residue" evidence="2">
    <location>
        <position position="114"/>
    </location>
</feature>
<dbReference type="GO" id="GO:0016787">
    <property type="term" value="F:hydrolase activity"/>
    <property type="evidence" value="ECO:0007669"/>
    <property type="project" value="UniProtKB-KW"/>
</dbReference>
<dbReference type="EMBL" id="GAMD01001712">
    <property type="protein sequence ID" value="JAA99878.1"/>
    <property type="molecule type" value="mRNA"/>
</dbReference>
<dbReference type="InterPro" id="IPR006693">
    <property type="entry name" value="AB_hydrolase_lipase"/>
</dbReference>
<dbReference type="GO" id="GO:0006629">
    <property type="term" value="P:lipid metabolic process"/>
    <property type="evidence" value="ECO:0007669"/>
    <property type="project" value="InterPro"/>
</dbReference>
<accession>T1E922</accession>
<protein>
    <submittedName>
        <fullName evidence="2">Putative alpha/beta-hydrolase lipase region</fullName>
    </submittedName>
</protein>
<keyword evidence="2" id="KW-0378">Hydrolase</keyword>
<evidence type="ECO:0000313" key="2">
    <source>
        <dbReference type="EMBL" id="JAA99878.1"/>
    </source>
</evidence>
<proteinExistence type="evidence at transcript level"/>
<dbReference type="AlphaFoldDB" id="T1E922"/>
<sequence>RVTKETLRNIARVRFSINMIVRFPLILLLTVMIGTGMVRAASLLRKGTVAANYTAQKIVRDGYQHEQHQVTTSDGYILTMFRIPGSPIIPHRPGKNVAFLQHGLLGSSADYVIS</sequence>
<evidence type="ECO:0000259" key="1">
    <source>
        <dbReference type="Pfam" id="PF04083"/>
    </source>
</evidence>
<name>T1E922_ANOAQ</name>
<reference evidence="2" key="1">
    <citation type="submission" date="2013-07" db="EMBL/GenBank/DDBJ databases">
        <title>Transcriptome sequencing and developmental regulation of gene expression in Anopheles aquasalis.</title>
        <authorList>
            <consortium name="Brazilian Malaria Network (MCT/CNPq/MS/SCTIE/DECIT/PRONEX 555648/2009-5) and Research Network on Bioactive Molecules from Arthropod Vectors (NAP-MOBIARVE"/>
            <consortium name="University of Sao Paulo)"/>
            <person name="Marinotti O."/>
            <person name="Ribeiro J.M.C."/>
            <person name="Costa-da-Silva A.L."/>
            <person name="Silva M.C.P."/>
            <person name="Lopes A.R."/>
            <person name="Barros M.S."/>
            <person name="Sa-Nunes A."/>
            <person name="Konjin B.B."/>
            <person name="Carvalho E."/>
            <person name="Suesdek L."/>
            <person name="Silva-Neto M.A.C."/>
            <person name="Capurro M.L."/>
        </authorList>
    </citation>
    <scope>NUCLEOTIDE SEQUENCE</scope>
    <source>
        <tissue evidence="2">Whole body</tissue>
    </source>
</reference>